<dbReference type="KEGG" id="nia:A8C56_14775"/>
<dbReference type="EMBL" id="CP015772">
    <property type="protein sequence ID" value="ANH82067.1"/>
    <property type="molecule type" value="Genomic_DNA"/>
</dbReference>
<accession>A0A1A9I327</accession>
<evidence type="ECO:0000313" key="2">
    <source>
        <dbReference type="Proteomes" id="UP000077667"/>
    </source>
</evidence>
<protein>
    <submittedName>
        <fullName evidence="1">Uncharacterized protein</fullName>
    </submittedName>
</protein>
<dbReference type="AlphaFoldDB" id="A0A1A9I327"/>
<proteinExistence type="predicted"/>
<reference evidence="1 2" key="1">
    <citation type="submission" date="2016-05" db="EMBL/GenBank/DDBJ databases">
        <title>Niabella ginsenosidivorans BS26 whole genome sequencing.</title>
        <authorList>
            <person name="Im W.T."/>
            <person name="Siddiqi M.Z."/>
        </authorList>
    </citation>
    <scope>NUCLEOTIDE SEQUENCE [LARGE SCALE GENOMIC DNA]</scope>
    <source>
        <strain evidence="1 2">BS26</strain>
    </source>
</reference>
<evidence type="ECO:0000313" key="1">
    <source>
        <dbReference type="EMBL" id="ANH82067.1"/>
    </source>
</evidence>
<organism evidence="1 2">
    <name type="scientific">Niabella ginsenosidivorans</name>
    <dbReference type="NCBI Taxonomy" id="1176587"/>
    <lineage>
        <taxon>Bacteria</taxon>
        <taxon>Pseudomonadati</taxon>
        <taxon>Bacteroidota</taxon>
        <taxon>Chitinophagia</taxon>
        <taxon>Chitinophagales</taxon>
        <taxon>Chitinophagaceae</taxon>
        <taxon>Niabella</taxon>
    </lineage>
</organism>
<name>A0A1A9I327_9BACT</name>
<dbReference type="Proteomes" id="UP000077667">
    <property type="component" value="Chromosome"/>
</dbReference>
<gene>
    <name evidence="1" type="ORF">A8C56_14775</name>
</gene>
<keyword evidence="2" id="KW-1185">Reference proteome</keyword>
<sequence>MPANSKNQAMPAHRNAYVWPECTKNNPKITLTSILSSQKPKKHKKIYNIIVAPLALPIFRNSKL</sequence>